<dbReference type="PANTHER" id="PTHR10098:SF112">
    <property type="entry name" value="SLR0380 PROTEIN"/>
    <property type="match status" value="1"/>
</dbReference>
<feature type="transmembrane region" description="Helical" evidence="2">
    <location>
        <begin position="44"/>
        <end position="61"/>
    </location>
</feature>
<keyword evidence="2" id="KW-0472">Membrane</keyword>
<keyword evidence="4" id="KW-1185">Reference proteome</keyword>
<feature type="repeat" description="TPR" evidence="1">
    <location>
        <begin position="243"/>
        <end position="276"/>
    </location>
</feature>
<dbReference type="Gene3D" id="1.25.40.10">
    <property type="entry name" value="Tetratricopeptide repeat domain"/>
    <property type="match status" value="2"/>
</dbReference>
<evidence type="ECO:0000256" key="1">
    <source>
        <dbReference type="PROSITE-ProRule" id="PRU00339"/>
    </source>
</evidence>
<comment type="caution">
    <text evidence="3">The sequence shown here is derived from an EMBL/GenBank/DDBJ whole genome shotgun (WGS) entry which is preliminary data.</text>
</comment>
<dbReference type="Pfam" id="PF13424">
    <property type="entry name" value="TPR_12"/>
    <property type="match status" value="2"/>
</dbReference>
<evidence type="ECO:0000313" key="4">
    <source>
        <dbReference type="Proteomes" id="UP001576780"/>
    </source>
</evidence>
<gene>
    <name evidence="3" type="ORF">ACE1CA_35395</name>
</gene>
<organism evidence="3 4">
    <name type="scientific">Floridaenema evergladense BLCC-F167</name>
    <dbReference type="NCBI Taxonomy" id="3153639"/>
    <lineage>
        <taxon>Bacteria</taxon>
        <taxon>Bacillati</taxon>
        <taxon>Cyanobacteriota</taxon>
        <taxon>Cyanophyceae</taxon>
        <taxon>Oscillatoriophycideae</taxon>
        <taxon>Aerosakkonematales</taxon>
        <taxon>Aerosakkonemataceae</taxon>
        <taxon>Floridanema</taxon>
        <taxon>Floridanema evergladense</taxon>
    </lineage>
</organism>
<evidence type="ECO:0000313" key="3">
    <source>
        <dbReference type="EMBL" id="MFB2839805.1"/>
    </source>
</evidence>
<accession>A0ABV4WXJ3</accession>
<dbReference type="EMBL" id="JBHFNT010000323">
    <property type="protein sequence ID" value="MFB2839805.1"/>
    <property type="molecule type" value="Genomic_DNA"/>
</dbReference>
<name>A0ABV4WXJ3_9CYAN</name>
<evidence type="ECO:0000256" key="2">
    <source>
        <dbReference type="SAM" id="Phobius"/>
    </source>
</evidence>
<sequence>MKGLDEWRNSKKNGVKNLPHSPFFASKRLASIRKMRAEVKRKRLFFLCFILPFYFLLLGAADLNEQLNIRINNGTQGESRNEADRLVRLGGQAQQKGLLDKAIPYWLTAITIYSEIGDLEAVGRTYDYVGLAYADLGLFRQAEDALRKRLGVARANRDWQGQIFGLNNVGSLLLKQRHISAAKTTFNEALSIARATNSPAGIGLSLNNLGLVAASQRDYNQAIRRYEEALIYRSRASDPVGEANTYNNLGDAYRATDNFWETIKAYGAALRIARSAIDRPNQFRAIDGLVNTYNCAKNYTRTLDLLEERLEIARASENPYQELKSLKLLSQFYRQQGKNLEALMVQQRAVYLAQELNQPGLMAELLGELIQIPVNN</sequence>
<dbReference type="SMART" id="SM00028">
    <property type="entry name" value="TPR"/>
    <property type="match status" value="5"/>
</dbReference>
<keyword evidence="2" id="KW-1133">Transmembrane helix</keyword>
<dbReference type="InterPro" id="IPR019734">
    <property type="entry name" value="TPR_rpt"/>
</dbReference>
<dbReference type="PANTHER" id="PTHR10098">
    <property type="entry name" value="RAPSYN-RELATED"/>
    <property type="match status" value="1"/>
</dbReference>
<dbReference type="RefSeq" id="WP_413282066.1">
    <property type="nucleotide sequence ID" value="NZ_JBHFNT010000323.1"/>
</dbReference>
<dbReference type="Pfam" id="PF13181">
    <property type="entry name" value="TPR_8"/>
    <property type="match status" value="1"/>
</dbReference>
<keyword evidence="2" id="KW-0812">Transmembrane</keyword>
<dbReference type="Proteomes" id="UP001576780">
    <property type="component" value="Unassembled WGS sequence"/>
</dbReference>
<keyword evidence="1" id="KW-0802">TPR repeat</keyword>
<protein>
    <submittedName>
        <fullName evidence="3">Tetratricopeptide repeat protein</fullName>
    </submittedName>
</protein>
<dbReference type="PROSITE" id="PS50005">
    <property type="entry name" value="TPR"/>
    <property type="match status" value="1"/>
</dbReference>
<proteinExistence type="predicted"/>
<dbReference type="InterPro" id="IPR011990">
    <property type="entry name" value="TPR-like_helical_dom_sf"/>
</dbReference>
<dbReference type="SUPFAM" id="SSF48452">
    <property type="entry name" value="TPR-like"/>
    <property type="match status" value="1"/>
</dbReference>
<reference evidence="3 4" key="1">
    <citation type="submission" date="2024-09" db="EMBL/GenBank/DDBJ databases">
        <title>Floridaenema gen nov. (Aerosakkonemataceae, Aerosakkonematales ord. nov., Cyanobacteria) from benthic tropical and subtropical fresh waters, with the description of four new species.</title>
        <authorList>
            <person name="Moretto J.A."/>
            <person name="Berthold D.E."/>
            <person name="Lefler F.W."/>
            <person name="Huang I.-S."/>
            <person name="Laughinghouse H. IV."/>
        </authorList>
    </citation>
    <scope>NUCLEOTIDE SEQUENCE [LARGE SCALE GENOMIC DNA]</scope>
    <source>
        <strain evidence="3 4">BLCC-F167</strain>
    </source>
</reference>